<feature type="region of interest" description="Disordered" evidence="1">
    <location>
        <begin position="218"/>
        <end position="250"/>
    </location>
</feature>
<evidence type="ECO:0000313" key="3">
    <source>
        <dbReference type="Proteomes" id="UP000532311"/>
    </source>
</evidence>
<dbReference type="AlphaFoldDB" id="A0A8H5XPY4"/>
<keyword evidence="3" id="KW-1185">Reference proteome</keyword>
<name>A0A8H5XPY4_9HYPO</name>
<dbReference type="EMBL" id="JAAQPF010000743">
    <property type="protein sequence ID" value="KAF5697337.1"/>
    <property type="molecule type" value="Genomic_DNA"/>
</dbReference>
<dbReference type="Proteomes" id="UP000532311">
    <property type="component" value="Unassembled WGS sequence"/>
</dbReference>
<organism evidence="2 3">
    <name type="scientific">Fusarium globosum</name>
    <dbReference type="NCBI Taxonomy" id="78864"/>
    <lineage>
        <taxon>Eukaryota</taxon>
        <taxon>Fungi</taxon>
        <taxon>Dikarya</taxon>
        <taxon>Ascomycota</taxon>
        <taxon>Pezizomycotina</taxon>
        <taxon>Sordariomycetes</taxon>
        <taxon>Hypocreomycetidae</taxon>
        <taxon>Hypocreales</taxon>
        <taxon>Nectriaceae</taxon>
        <taxon>Fusarium</taxon>
        <taxon>Fusarium fujikuroi species complex</taxon>
    </lineage>
</organism>
<evidence type="ECO:0000256" key="1">
    <source>
        <dbReference type="SAM" id="MobiDB-lite"/>
    </source>
</evidence>
<comment type="caution">
    <text evidence="2">The sequence shown here is derived from an EMBL/GenBank/DDBJ whole genome shotgun (WGS) entry which is preliminary data.</text>
</comment>
<reference evidence="2 3" key="1">
    <citation type="submission" date="2020-05" db="EMBL/GenBank/DDBJ databases">
        <title>Identification and distribution of gene clusters putatively required for synthesis of sphingolipid metabolism inhibitors in phylogenetically diverse species of the filamentous fungus Fusarium.</title>
        <authorList>
            <person name="Kim H.-S."/>
            <person name="Busman M."/>
            <person name="Brown D.W."/>
            <person name="Divon H."/>
            <person name="Uhlig S."/>
            <person name="Proctor R.H."/>
        </authorList>
    </citation>
    <scope>NUCLEOTIDE SEQUENCE [LARGE SCALE GENOMIC DNA]</scope>
    <source>
        <strain evidence="2 3">NRRL 26131</strain>
    </source>
</reference>
<accession>A0A8H5XPY4</accession>
<proteinExistence type="predicted"/>
<protein>
    <submittedName>
        <fullName evidence="2">Uncharacterized protein</fullName>
    </submittedName>
</protein>
<gene>
    <name evidence="2" type="ORF">FGLOB1_12832</name>
</gene>
<evidence type="ECO:0000313" key="2">
    <source>
        <dbReference type="EMBL" id="KAF5697337.1"/>
    </source>
</evidence>
<sequence>MDPEEFALSIKNETVDIHNIGVDVCRNSPLPPIPPAKMHRLCQAITADIFYSAGVQRHEARECFDAMAGRIHKDRLFEDVSLEHYGGINFLKQTLSQCRLFQERTKKHVCIPANAMGSILAAVAYRKLRPSSEAFLRNNQDFVKLFGELNLIQWLPIAIRMWARIKGNLFAIELNERSYKPVVALQKVGGRRLRVVATKMPQMNRFEDIFRKTFSPADSKPGPVVPKLEPDDNVLPSVEPNDISNEPISISDDDEMEENTITLREYTRQMKTLAKRLTTPDRAIARCARREILKKPEEVGEQQVDEIGPPKEFFDSYTHLKDVWKTCLQNQVSIPNSLRVLVDHHCTPSQVFHLTELEKEHLAEVGMEVDG</sequence>